<name>J9DA76_EDHAE</name>
<dbReference type="EC" id="3.1.1.29" evidence="1"/>
<keyword evidence="5" id="KW-0472">Membrane</keyword>
<dbReference type="Proteomes" id="UP000003163">
    <property type="component" value="Unassembled WGS sequence"/>
</dbReference>
<reference evidence="6 7" key="1">
    <citation type="submission" date="2011-08" db="EMBL/GenBank/DDBJ databases">
        <authorList>
            <person name="Liu Z.J."/>
            <person name="Shi F.L."/>
            <person name="Lu J.Q."/>
            <person name="Li M."/>
            <person name="Wang Z.L."/>
        </authorList>
    </citation>
    <scope>NUCLEOTIDE SEQUENCE [LARGE SCALE GENOMIC DNA]</scope>
    <source>
        <strain evidence="6 7">USNM 41457</strain>
    </source>
</reference>
<comment type="catalytic activity">
    <reaction evidence="4">
        <text>an N-acyl-L-alpha-aminoacyl-tRNA + H2O = an N-acyl-L-amino acid + a tRNA + H(+)</text>
        <dbReference type="Rhea" id="RHEA:54448"/>
        <dbReference type="Rhea" id="RHEA-COMP:10123"/>
        <dbReference type="Rhea" id="RHEA-COMP:13883"/>
        <dbReference type="ChEBI" id="CHEBI:15377"/>
        <dbReference type="ChEBI" id="CHEBI:15378"/>
        <dbReference type="ChEBI" id="CHEBI:59874"/>
        <dbReference type="ChEBI" id="CHEBI:78442"/>
        <dbReference type="ChEBI" id="CHEBI:138191"/>
        <dbReference type="EC" id="3.1.1.29"/>
    </reaction>
</comment>
<comment type="similarity">
    <text evidence="3">Belongs to the PTH2 family.</text>
</comment>
<dbReference type="GO" id="GO:0005829">
    <property type="term" value="C:cytosol"/>
    <property type="evidence" value="ECO:0007669"/>
    <property type="project" value="TreeGrafter"/>
</dbReference>
<keyword evidence="7" id="KW-1185">Reference proteome</keyword>
<evidence type="ECO:0000256" key="2">
    <source>
        <dbReference type="ARBA" id="ARBA00022801"/>
    </source>
</evidence>
<evidence type="ECO:0000256" key="3">
    <source>
        <dbReference type="ARBA" id="ARBA00038050"/>
    </source>
</evidence>
<keyword evidence="2 6" id="KW-0378">Hydrolase</keyword>
<dbReference type="InParanoid" id="J9DA76"/>
<dbReference type="GO" id="GO:0004045">
    <property type="term" value="F:peptidyl-tRNA hydrolase activity"/>
    <property type="evidence" value="ECO:0007669"/>
    <property type="project" value="UniProtKB-EC"/>
</dbReference>
<dbReference type="OrthoDB" id="1733656at2759"/>
<evidence type="ECO:0000313" key="6">
    <source>
        <dbReference type="EMBL" id="EJW04631.1"/>
    </source>
</evidence>
<dbReference type="AlphaFoldDB" id="J9DA76"/>
<sequence length="172" mass="19488">MLNKIIPPMTWQILAMFIVIFIINIIIWLFYKRKLEKKSALASHRLKKEKKLKFDSTYQLVLQIVVRVDLKMGKGKIAAQVGHAVSKVIDFLIENPEIWEEWKAAGEPKVILKASDEEINNVLSRAKRCNVKIHKVYDAGRTQVKAGSNTVIALGPAPKDILSMLTGDLKLL</sequence>
<evidence type="ECO:0000256" key="1">
    <source>
        <dbReference type="ARBA" id="ARBA00013260"/>
    </source>
</evidence>
<evidence type="ECO:0000313" key="7">
    <source>
        <dbReference type="Proteomes" id="UP000003163"/>
    </source>
</evidence>
<dbReference type="NCBIfam" id="TIGR00283">
    <property type="entry name" value="arch_pth2"/>
    <property type="match status" value="1"/>
</dbReference>
<keyword evidence="5" id="KW-0812">Transmembrane</keyword>
<dbReference type="OMA" id="GHAAVEC"/>
<feature type="transmembrane region" description="Helical" evidence="5">
    <location>
        <begin position="12"/>
        <end position="31"/>
    </location>
</feature>
<proteinExistence type="inferred from homology"/>
<dbReference type="PANTHER" id="PTHR12649">
    <property type="entry name" value="PEPTIDYL-TRNA HYDROLASE 2"/>
    <property type="match status" value="1"/>
</dbReference>
<dbReference type="PANTHER" id="PTHR12649:SF11">
    <property type="entry name" value="PEPTIDYL-TRNA HYDROLASE 2, MITOCHONDRIAL"/>
    <property type="match status" value="1"/>
</dbReference>
<evidence type="ECO:0000256" key="5">
    <source>
        <dbReference type="SAM" id="Phobius"/>
    </source>
</evidence>
<dbReference type="Pfam" id="PF01981">
    <property type="entry name" value="PTH2"/>
    <property type="match status" value="1"/>
</dbReference>
<dbReference type="EMBL" id="AFBI03000016">
    <property type="protein sequence ID" value="EJW04631.1"/>
    <property type="molecule type" value="Genomic_DNA"/>
</dbReference>
<comment type="caution">
    <text evidence="6">The sequence shown here is derived from an EMBL/GenBank/DDBJ whole genome shotgun (WGS) entry which is preliminary data.</text>
</comment>
<protein>
    <recommendedName>
        <fullName evidence="1">peptidyl-tRNA hydrolase</fullName>
        <ecNumber evidence="1">3.1.1.29</ecNumber>
    </recommendedName>
</protein>
<dbReference type="FunCoup" id="J9DA76">
    <property type="interactions" value="265"/>
</dbReference>
<dbReference type="InterPro" id="IPR002833">
    <property type="entry name" value="PTH2"/>
</dbReference>
<dbReference type="STRING" id="1003232.J9DA76"/>
<dbReference type="FunFam" id="3.40.1490.10:FF:000002">
    <property type="entry name" value="Peptidyl-tRNA hydrolase 2, mitochondrial"/>
    <property type="match status" value="1"/>
</dbReference>
<evidence type="ECO:0000256" key="4">
    <source>
        <dbReference type="ARBA" id="ARBA00048707"/>
    </source>
</evidence>
<reference evidence="7" key="2">
    <citation type="submission" date="2015-07" db="EMBL/GenBank/DDBJ databases">
        <title>Contrasting host-pathogen interactions and genome evolution in two generalist and specialist microsporidian pathogens of mosquitoes.</title>
        <authorList>
            <consortium name="The Broad Institute Genomics Platform"/>
            <consortium name="The Broad Institute Genome Sequencing Center for Infectious Disease"/>
            <person name="Cuomo C.A."/>
            <person name="Sanscrainte N.D."/>
            <person name="Goldberg J.M."/>
            <person name="Heiman D."/>
            <person name="Young S."/>
            <person name="Zeng Q."/>
            <person name="Becnel J.J."/>
            <person name="Birren B.W."/>
        </authorList>
    </citation>
    <scope>NUCLEOTIDE SEQUENCE [LARGE SCALE GENOMIC DNA]</scope>
    <source>
        <strain evidence="7">USNM 41457</strain>
    </source>
</reference>
<dbReference type="VEuPathDB" id="MicrosporidiaDB:EDEG_01158"/>
<organism evidence="6 7">
    <name type="scientific">Edhazardia aedis (strain USNM 41457)</name>
    <name type="common">Microsporidian parasite</name>
    <dbReference type="NCBI Taxonomy" id="1003232"/>
    <lineage>
        <taxon>Eukaryota</taxon>
        <taxon>Fungi</taxon>
        <taxon>Fungi incertae sedis</taxon>
        <taxon>Microsporidia</taxon>
        <taxon>Edhazardia</taxon>
    </lineage>
</organism>
<keyword evidence="5" id="KW-1133">Transmembrane helix</keyword>
<dbReference type="InterPro" id="IPR023476">
    <property type="entry name" value="Pep_tRNA_hydro_II_dom_sf"/>
</dbReference>
<dbReference type="HOGENOM" id="CLU_073661_2_0_1"/>
<dbReference type="SUPFAM" id="SSF102462">
    <property type="entry name" value="Peptidyl-tRNA hydrolase II"/>
    <property type="match status" value="1"/>
</dbReference>
<dbReference type="Gene3D" id="3.40.1490.10">
    <property type="entry name" value="Bit1"/>
    <property type="match status" value="1"/>
</dbReference>
<accession>J9DA76</accession>
<gene>
    <name evidence="6" type="ORF">EDEG_01158</name>
</gene>